<reference evidence="1 2" key="1">
    <citation type="journal article" date="2019" name="Commun. Biol.">
        <title>The bagworm genome reveals a unique fibroin gene that provides high tensile strength.</title>
        <authorList>
            <person name="Kono N."/>
            <person name="Nakamura H."/>
            <person name="Ohtoshi R."/>
            <person name="Tomita M."/>
            <person name="Numata K."/>
            <person name="Arakawa K."/>
        </authorList>
    </citation>
    <scope>NUCLEOTIDE SEQUENCE [LARGE SCALE GENOMIC DNA]</scope>
</reference>
<evidence type="ECO:0000313" key="2">
    <source>
        <dbReference type="Proteomes" id="UP000299102"/>
    </source>
</evidence>
<gene>
    <name evidence="1" type="ORF">EVAR_52826_1</name>
</gene>
<sequence length="177" mass="19653">MKTGSKIMRTRGRAWCRPARARPAKVRPRALVTAADGANGAVLLLKILVLYTEHKRGRINLGDKFLDGHSSTAVTNENIDVMRCMIETGRHVMYHDIRASLGIDSRMKEEVSNLVWNIVTTPKQSSNQLYGSIQVKTTKVARKRSVSVSERIIAPVFNKTGHVASVVWENCPAVNSD</sequence>
<protein>
    <submittedName>
        <fullName evidence="1">Uncharacterized protein</fullName>
    </submittedName>
</protein>
<evidence type="ECO:0000313" key="1">
    <source>
        <dbReference type="EMBL" id="GBP73300.1"/>
    </source>
</evidence>
<dbReference type="AlphaFoldDB" id="A0A4C1YE35"/>
<dbReference type="Proteomes" id="UP000299102">
    <property type="component" value="Unassembled WGS sequence"/>
</dbReference>
<proteinExistence type="predicted"/>
<accession>A0A4C1YE35</accession>
<dbReference type="EMBL" id="BGZK01001169">
    <property type="protein sequence ID" value="GBP73300.1"/>
    <property type="molecule type" value="Genomic_DNA"/>
</dbReference>
<comment type="caution">
    <text evidence="1">The sequence shown here is derived from an EMBL/GenBank/DDBJ whole genome shotgun (WGS) entry which is preliminary data.</text>
</comment>
<name>A0A4C1YE35_EUMVA</name>
<dbReference type="OrthoDB" id="10017160at2759"/>
<organism evidence="1 2">
    <name type="scientific">Eumeta variegata</name>
    <name type="common">Bagworm moth</name>
    <name type="synonym">Eumeta japonica</name>
    <dbReference type="NCBI Taxonomy" id="151549"/>
    <lineage>
        <taxon>Eukaryota</taxon>
        <taxon>Metazoa</taxon>
        <taxon>Ecdysozoa</taxon>
        <taxon>Arthropoda</taxon>
        <taxon>Hexapoda</taxon>
        <taxon>Insecta</taxon>
        <taxon>Pterygota</taxon>
        <taxon>Neoptera</taxon>
        <taxon>Endopterygota</taxon>
        <taxon>Lepidoptera</taxon>
        <taxon>Glossata</taxon>
        <taxon>Ditrysia</taxon>
        <taxon>Tineoidea</taxon>
        <taxon>Psychidae</taxon>
        <taxon>Oiketicinae</taxon>
        <taxon>Eumeta</taxon>
    </lineage>
</organism>
<keyword evidence="2" id="KW-1185">Reference proteome</keyword>